<evidence type="ECO:0000259" key="5">
    <source>
        <dbReference type="PROSITE" id="PS50893"/>
    </source>
</evidence>
<dbReference type="PROSITE" id="PS50893">
    <property type="entry name" value="ABC_TRANSPORTER_2"/>
    <property type="match status" value="1"/>
</dbReference>
<reference evidence="6" key="2">
    <citation type="journal article" date="2021" name="PeerJ">
        <title>Extensive microbial diversity within the chicken gut microbiome revealed by metagenomics and culture.</title>
        <authorList>
            <person name="Gilroy R."/>
            <person name="Ravi A."/>
            <person name="Getino M."/>
            <person name="Pursley I."/>
            <person name="Horton D.L."/>
            <person name="Alikhan N.F."/>
            <person name="Baker D."/>
            <person name="Gharbi K."/>
            <person name="Hall N."/>
            <person name="Watson M."/>
            <person name="Adriaenssens E.M."/>
            <person name="Foster-Nyarko E."/>
            <person name="Jarju S."/>
            <person name="Secka A."/>
            <person name="Antonio M."/>
            <person name="Oren A."/>
            <person name="Chaudhuri R.R."/>
            <person name="La Ragione R."/>
            <person name="Hildebrand F."/>
            <person name="Pallen M.J."/>
        </authorList>
    </citation>
    <scope>NUCLEOTIDE SEQUENCE</scope>
    <source>
        <strain evidence="6">13766</strain>
    </source>
</reference>
<dbReference type="GO" id="GO:0005524">
    <property type="term" value="F:ATP binding"/>
    <property type="evidence" value="ECO:0007669"/>
    <property type="project" value="UniProtKB-KW"/>
</dbReference>
<dbReference type="InterPro" id="IPR003439">
    <property type="entry name" value="ABC_transporter-like_ATP-bd"/>
</dbReference>
<evidence type="ECO:0000256" key="1">
    <source>
        <dbReference type="ARBA" id="ARBA00005417"/>
    </source>
</evidence>
<evidence type="ECO:0000256" key="2">
    <source>
        <dbReference type="ARBA" id="ARBA00022448"/>
    </source>
</evidence>
<keyword evidence="4 6" id="KW-0067">ATP-binding</keyword>
<feature type="domain" description="ABC transporter" evidence="5">
    <location>
        <begin position="2"/>
        <end position="232"/>
    </location>
</feature>
<evidence type="ECO:0000313" key="6">
    <source>
        <dbReference type="EMBL" id="HIS93086.1"/>
    </source>
</evidence>
<sequence length="312" mass="34449">MIVLEELTRVYGKFTALDKLSMTIAEGELHGFVGPNGAGKTTTMRILATLLPASGGRATIDGVDVAKNPRRVRALVGYMPDFFGVYDSLKAWEYLDFYGRLYGLSAARRRERVDQLLELVRLSDKRDSYVDSLSRGMKQRLCLAHSLIHDPRLLILDEPASGMDPRARAEMKDILRALRDMKKTVLISSHILPELSEMCDSLTIIDHGKLVFTGSVEALDRKMNGDAPIDIRFAPGAGEESVDAAVALLKQYPGVSGITQEDARTLRVETSAQLAGTDALLRALIEAGAPVEDFHRAPMNLEKVFMEVTREC</sequence>
<dbReference type="SMART" id="SM00382">
    <property type="entry name" value="AAA"/>
    <property type="match status" value="1"/>
</dbReference>
<dbReference type="Pfam" id="PF00005">
    <property type="entry name" value="ABC_tran"/>
    <property type="match status" value="1"/>
</dbReference>
<gene>
    <name evidence="6" type="ORF">IAA84_08750</name>
</gene>
<dbReference type="Gene3D" id="3.40.50.300">
    <property type="entry name" value="P-loop containing nucleotide triphosphate hydrolases"/>
    <property type="match status" value="1"/>
</dbReference>
<evidence type="ECO:0000256" key="4">
    <source>
        <dbReference type="ARBA" id="ARBA00022840"/>
    </source>
</evidence>
<evidence type="ECO:0000256" key="3">
    <source>
        <dbReference type="ARBA" id="ARBA00022741"/>
    </source>
</evidence>
<dbReference type="GO" id="GO:0016887">
    <property type="term" value="F:ATP hydrolysis activity"/>
    <property type="evidence" value="ECO:0007669"/>
    <property type="project" value="InterPro"/>
</dbReference>
<dbReference type="AlphaFoldDB" id="A0A9D1K684"/>
<accession>A0A9D1K684</accession>
<dbReference type="InterPro" id="IPR027417">
    <property type="entry name" value="P-loop_NTPase"/>
</dbReference>
<dbReference type="EMBL" id="DVJN01000174">
    <property type="protein sequence ID" value="HIS93086.1"/>
    <property type="molecule type" value="Genomic_DNA"/>
</dbReference>
<proteinExistence type="inferred from homology"/>
<organism evidence="6 7">
    <name type="scientific">Candidatus Alectryocaccomicrobium excrementavium</name>
    <dbReference type="NCBI Taxonomy" id="2840668"/>
    <lineage>
        <taxon>Bacteria</taxon>
        <taxon>Bacillati</taxon>
        <taxon>Bacillota</taxon>
        <taxon>Clostridia</taxon>
        <taxon>Candidatus Alectryocaccomicrobium</taxon>
    </lineage>
</organism>
<dbReference type="CDD" id="cd03230">
    <property type="entry name" value="ABC_DR_subfamily_A"/>
    <property type="match status" value="1"/>
</dbReference>
<name>A0A9D1K684_9FIRM</name>
<evidence type="ECO:0000313" key="7">
    <source>
        <dbReference type="Proteomes" id="UP000824140"/>
    </source>
</evidence>
<comment type="similarity">
    <text evidence="1">Belongs to the ABC transporter superfamily.</text>
</comment>
<keyword evidence="3" id="KW-0547">Nucleotide-binding</keyword>
<dbReference type="PANTHER" id="PTHR43335:SF3">
    <property type="entry name" value="ABC TRANSPORTER"/>
    <property type="match status" value="1"/>
</dbReference>
<dbReference type="Proteomes" id="UP000824140">
    <property type="component" value="Unassembled WGS sequence"/>
</dbReference>
<reference evidence="6" key="1">
    <citation type="submission" date="2020-10" db="EMBL/GenBank/DDBJ databases">
        <authorList>
            <person name="Gilroy R."/>
        </authorList>
    </citation>
    <scope>NUCLEOTIDE SEQUENCE</scope>
    <source>
        <strain evidence="6">13766</strain>
    </source>
</reference>
<dbReference type="SUPFAM" id="SSF52540">
    <property type="entry name" value="P-loop containing nucleoside triphosphate hydrolases"/>
    <property type="match status" value="1"/>
</dbReference>
<comment type="caution">
    <text evidence="6">The sequence shown here is derived from an EMBL/GenBank/DDBJ whole genome shotgun (WGS) entry which is preliminary data.</text>
</comment>
<dbReference type="InterPro" id="IPR003593">
    <property type="entry name" value="AAA+_ATPase"/>
</dbReference>
<keyword evidence="2" id="KW-0813">Transport</keyword>
<dbReference type="PANTHER" id="PTHR43335">
    <property type="entry name" value="ABC TRANSPORTER, ATP-BINDING PROTEIN"/>
    <property type="match status" value="1"/>
</dbReference>
<protein>
    <submittedName>
        <fullName evidence="6">ABC transporter ATP-binding protein</fullName>
    </submittedName>
</protein>